<feature type="domain" description="Type IV / VI secretion system DotU" evidence="2">
    <location>
        <begin position="67"/>
        <end position="234"/>
    </location>
</feature>
<keyword evidence="4" id="KW-1185">Reference proteome</keyword>
<evidence type="ECO:0000259" key="2">
    <source>
        <dbReference type="Pfam" id="PF09850"/>
    </source>
</evidence>
<evidence type="ECO:0000256" key="1">
    <source>
        <dbReference type="SAM" id="Phobius"/>
    </source>
</evidence>
<keyword evidence="1" id="KW-0812">Transmembrane</keyword>
<dbReference type="PANTHER" id="PTHR38033:SF1">
    <property type="entry name" value="DOTU FAMILY TYPE IV_VI SECRETION SYSTEM PROTEIN"/>
    <property type="match status" value="1"/>
</dbReference>
<proteinExistence type="predicted"/>
<dbReference type="Pfam" id="PF09850">
    <property type="entry name" value="DotU"/>
    <property type="match status" value="1"/>
</dbReference>
<sequence>MPERVGAPLFLLARFAEYFDEVVAIKLAIADGRLGAMLAVGDEPTPTEPADLAARTSARLAMTLLAQRNEIARTGTAREMDAYEQALYVMTALTDELFILETDWSGSDAWMDTLVEHRIFRSRNAGVRVFEMAEALLAEPAVDRLQADVAAVMVLALRLGFQGCYRGEHGEPELRRVRARLYRLVQREHDGGLQLPTFPQAGEQTQAGGTPARLAPLTPWYIGAAIALIVYLVLSSAVWLVLIEPFRQAVGTH</sequence>
<feature type="transmembrane region" description="Helical" evidence="1">
    <location>
        <begin position="220"/>
        <end position="243"/>
    </location>
</feature>
<keyword evidence="1" id="KW-1133">Transmembrane helix</keyword>
<evidence type="ECO:0000313" key="4">
    <source>
        <dbReference type="Proteomes" id="UP001597110"/>
    </source>
</evidence>
<dbReference type="Proteomes" id="UP001597110">
    <property type="component" value="Unassembled WGS sequence"/>
</dbReference>
<dbReference type="InterPro" id="IPR017732">
    <property type="entry name" value="T4/T6SS_DotU"/>
</dbReference>
<protein>
    <submittedName>
        <fullName evidence="3">DotU family type IV/VI secretion system protein</fullName>
    </submittedName>
</protein>
<comment type="caution">
    <text evidence="3">The sequence shown here is derived from an EMBL/GenBank/DDBJ whole genome shotgun (WGS) entry which is preliminary data.</text>
</comment>
<keyword evidence="1" id="KW-0472">Membrane</keyword>
<dbReference type="RefSeq" id="WP_386824571.1">
    <property type="nucleotide sequence ID" value="NZ_JBHTIF010000002.1"/>
</dbReference>
<organism evidence="3 4">
    <name type="scientific">Lysobacter brunescens</name>
    <dbReference type="NCBI Taxonomy" id="262323"/>
    <lineage>
        <taxon>Bacteria</taxon>
        <taxon>Pseudomonadati</taxon>
        <taxon>Pseudomonadota</taxon>
        <taxon>Gammaproteobacteria</taxon>
        <taxon>Lysobacterales</taxon>
        <taxon>Lysobacteraceae</taxon>
        <taxon>Lysobacter</taxon>
    </lineage>
</organism>
<gene>
    <name evidence="3" type="ORF">ACFQ0E_13370</name>
</gene>
<dbReference type="InterPro" id="IPR038522">
    <property type="entry name" value="T4/T6SS_DotU_sf"/>
</dbReference>
<reference evidence="4" key="1">
    <citation type="journal article" date="2019" name="Int. J. Syst. Evol. Microbiol.">
        <title>The Global Catalogue of Microorganisms (GCM) 10K type strain sequencing project: providing services to taxonomists for standard genome sequencing and annotation.</title>
        <authorList>
            <consortium name="The Broad Institute Genomics Platform"/>
            <consortium name="The Broad Institute Genome Sequencing Center for Infectious Disease"/>
            <person name="Wu L."/>
            <person name="Ma J."/>
        </authorList>
    </citation>
    <scope>NUCLEOTIDE SEQUENCE [LARGE SCALE GENOMIC DNA]</scope>
    <source>
        <strain evidence="4">CCUG 55585</strain>
    </source>
</reference>
<name>A0ABW2YHM6_9GAMM</name>
<dbReference type="EMBL" id="JBHTIF010000002">
    <property type="protein sequence ID" value="MFD0726585.1"/>
    <property type="molecule type" value="Genomic_DNA"/>
</dbReference>
<evidence type="ECO:0000313" key="3">
    <source>
        <dbReference type="EMBL" id="MFD0726585.1"/>
    </source>
</evidence>
<dbReference type="Gene3D" id="1.25.40.590">
    <property type="entry name" value="Type IV / VI secretion system, DotU"/>
    <property type="match status" value="1"/>
</dbReference>
<accession>A0ABW2YHM6</accession>
<dbReference type="PANTHER" id="PTHR38033">
    <property type="entry name" value="MEMBRANE PROTEIN-RELATED"/>
    <property type="match status" value="1"/>
</dbReference>